<proteinExistence type="predicted"/>
<dbReference type="Proteomes" id="UP001066276">
    <property type="component" value="Chromosome 1_2"/>
</dbReference>
<organism evidence="1 2">
    <name type="scientific">Pleurodeles waltl</name>
    <name type="common">Iberian ribbed newt</name>
    <dbReference type="NCBI Taxonomy" id="8319"/>
    <lineage>
        <taxon>Eukaryota</taxon>
        <taxon>Metazoa</taxon>
        <taxon>Chordata</taxon>
        <taxon>Craniata</taxon>
        <taxon>Vertebrata</taxon>
        <taxon>Euteleostomi</taxon>
        <taxon>Amphibia</taxon>
        <taxon>Batrachia</taxon>
        <taxon>Caudata</taxon>
        <taxon>Salamandroidea</taxon>
        <taxon>Salamandridae</taxon>
        <taxon>Pleurodelinae</taxon>
        <taxon>Pleurodeles</taxon>
    </lineage>
</organism>
<dbReference type="AlphaFoldDB" id="A0AAV7W7K1"/>
<dbReference type="EMBL" id="JANPWB010000002">
    <property type="protein sequence ID" value="KAJ1208089.1"/>
    <property type="molecule type" value="Genomic_DNA"/>
</dbReference>
<accession>A0AAV7W7K1</accession>
<protein>
    <submittedName>
        <fullName evidence="1">Uncharacterized protein</fullName>
    </submittedName>
</protein>
<name>A0AAV7W7K1_PLEWA</name>
<evidence type="ECO:0000313" key="2">
    <source>
        <dbReference type="Proteomes" id="UP001066276"/>
    </source>
</evidence>
<comment type="caution">
    <text evidence="1">The sequence shown here is derived from an EMBL/GenBank/DDBJ whole genome shotgun (WGS) entry which is preliminary data.</text>
</comment>
<keyword evidence="2" id="KW-1185">Reference proteome</keyword>
<gene>
    <name evidence="1" type="ORF">NDU88_003479</name>
</gene>
<evidence type="ECO:0000313" key="1">
    <source>
        <dbReference type="EMBL" id="KAJ1208089.1"/>
    </source>
</evidence>
<reference evidence="1" key="1">
    <citation type="journal article" date="2022" name="bioRxiv">
        <title>Sequencing and chromosome-scale assembly of the giantPleurodeles waltlgenome.</title>
        <authorList>
            <person name="Brown T."/>
            <person name="Elewa A."/>
            <person name="Iarovenko S."/>
            <person name="Subramanian E."/>
            <person name="Araus A.J."/>
            <person name="Petzold A."/>
            <person name="Susuki M."/>
            <person name="Suzuki K.-i.T."/>
            <person name="Hayashi T."/>
            <person name="Toyoda A."/>
            <person name="Oliveira C."/>
            <person name="Osipova E."/>
            <person name="Leigh N.D."/>
            <person name="Simon A."/>
            <person name="Yun M.H."/>
        </authorList>
    </citation>
    <scope>NUCLEOTIDE SEQUENCE</scope>
    <source>
        <strain evidence="1">20211129_DDA</strain>
        <tissue evidence="1">Liver</tissue>
    </source>
</reference>
<sequence>MRLAARPPFEVAAKKGKRVKVSPARACPGAPAALTAGAGGARAQSGSAPGPALCGRLQLLCRVQCFTSTRTRRSVLGAEGQWRLSRWEAAAAAATLPAPARKNA</sequence>